<dbReference type="NCBIfam" id="NF008277">
    <property type="entry name" value="PRK11055.1"/>
    <property type="match status" value="1"/>
</dbReference>
<protein>
    <recommendedName>
        <fullName evidence="5">Aldose 1-epimerase</fullName>
        <ecNumber evidence="5">5.1.3.3</ecNumber>
    </recommendedName>
</protein>
<dbReference type="GO" id="GO:0030246">
    <property type="term" value="F:carbohydrate binding"/>
    <property type="evidence" value="ECO:0007669"/>
    <property type="project" value="InterPro"/>
</dbReference>
<dbReference type="InterPro" id="IPR008183">
    <property type="entry name" value="Aldose_1/G6P_1-epimerase"/>
</dbReference>
<keyword evidence="4 5" id="KW-0119">Carbohydrate metabolism</keyword>
<dbReference type="PIRSF" id="PIRSF005096">
    <property type="entry name" value="GALM"/>
    <property type="match status" value="1"/>
</dbReference>
<accession>B0T4I2</accession>
<feature type="chain" id="PRO_5002755396" description="Aldose 1-epimerase" evidence="9">
    <location>
        <begin position="34"/>
        <end position="385"/>
    </location>
</feature>
<dbReference type="KEGG" id="cak:Caul_1805"/>
<dbReference type="GO" id="GO:0005737">
    <property type="term" value="C:cytoplasm"/>
    <property type="evidence" value="ECO:0007669"/>
    <property type="project" value="TreeGrafter"/>
</dbReference>
<gene>
    <name evidence="10" type="ordered locus">Caul_1805</name>
</gene>
<dbReference type="GO" id="GO:0004034">
    <property type="term" value="F:aldose 1-epimerase activity"/>
    <property type="evidence" value="ECO:0007669"/>
    <property type="project" value="UniProtKB-EC"/>
</dbReference>
<dbReference type="STRING" id="366602.Caul_1805"/>
<keyword evidence="9" id="KW-0732">Signal</keyword>
<feature type="binding site" evidence="8">
    <location>
        <begin position="212"/>
        <end position="214"/>
    </location>
    <ligand>
        <name>beta-D-galactose</name>
        <dbReference type="ChEBI" id="CHEBI:27667"/>
    </ligand>
</feature>
<reference evidence="10" key="1">
    <citation type="submission" date="2008-01" db="EMBL/GenBank/DDBJ databases">
        <title>Complete sequence of chromosome of Caulobacter sp. K31.</title>
        <authorList>
            <consortium name="US DOE Joint Genome Institute"/>
            <person name="Copeland A."/>
            <person name="Lucas S."/>
            <person name="Lapidus A."/>
            <person name="Barry K."/>
            <person name="Glavina del Rio T."/>
            <person name="Dalin E."/>
            <person name="Tice H."/>
            <person name="Pitluck S."/>
            <person name="Bruce D."/>
            <person name="Goodwin L."/>
            <person name="Thompson L.S."/>
            <person name="Brettin T."/>
            <person name="Detter J.C."/>
            <person name="Han C."/>
            <person name="Schmutz J."/>
            <person name="Larimer F."/>
            <person name="Land M."/>
            <person name="Hauser L."/>
            <person name="Kyrpides N."/>
            <person name="Kim E."/>
            <person name="Stephens C."/>
            <person name="Richardson P."/>
        </authorList>
    </citation>
    <scope>NUCLEOTIDE SEQUENCE [LARGE SCALE GENOMIC DNA]</scope>
    <source>
        <strain evidence="10">K31</strain>
    </source>
</reference>
<dbReference type="GO" id="GO:0033499">
    <property type="term" value="P:galactose catabolic process via UDP-galactose, Leloir pathway"/>
    <property type="evidence" value="ECO:0007669"/>
    <property type="project" value="TreeGrafter"/>
</dbReference>
<dbReference type="EMBL" id="CP000927">
    <property type="protein sequence ID" value="ABZ70934.1"/>
    <property type="molecule type" value="Genomic_DNA"/>
</dbReference>
<dbReference type="HOGENOM" id="CLU_031753_2_0_5"/>
<dbReference type="OrthoDB" id="9779408at2"/>
<dbReference type="CDD" id="cd09019">
    <property type="entry name" value="galactose_mutarotase_like"/>
    <property type="match status" value="1"/>
</dbReference>
<dbReference type="EC" id="5.1.3.3" evidence="5"/>
<evidence type="ECO:0000256" key="6">
    <source>
        <dbReference type="PIRSR" id="PIRSR005096-1"/>
    </source>
</evidence>
<dbReference type="PANTHER" id="PTHR10091:SF0">
    <property type="entry name" value="GALACTOSE MUTAROTASE"/>
    <property type="match status" value="1"/>
</dbReference>
<dbReference type="InterPro" id="IPR015443">
    <property type="entry name" value="Aldose_1-epimerase"/>
</dbReference>
<feature type="binding site" evidence="7">
    <location>
        <position position="282"/>
    </location>
    <ligand>
        <name>beta-D-galactose</name>
        <dbReference type="ChEBI" id="CHEBI:27667"/>
    </ligand>
</feature>
<feature type="binding site" evidence="8">
    <location>
        <begin position="112"/>
        <end position="113"/>
    </location>
    <ligand>
        <name>beta-D-galactose</name>
        <dbReference type="ChEBI" id="CHEBI:27667"/>
    </ligand>
</feature>
<feature type="active site" description="Proton donor" evidence="6">
    <location>
        <position position="212"/>
    </location>
</feature>
<keyword evidence="3 5" id="KW-0413">Isomerase</keyword>
<sequence length="385" mass="40596" precursor="true">MAVEISRRRAARPSLALLLAVGLICASAASALAAEASRAPYGVTAAGAPVEVFTLKNDHGMTVKVLSYGGIITQVDVPDRKGEVKNVVLELADLKAYEGRANFSSLLGRYANRISNGGFTLDGVRHDLPSSADGVSSHGGSTGFSTRLWTGTPFKRHGQAGVTLAYTAVDGEGGYPGTLKVAVTYTVTRRDALRIDYRATTDKPTVINLSHHAYFNLAGAGTVHDQTAQVLAQAFTPINARKLPTGEVAPVAGTALDLRQPARIGDRVTADDPQIKLANGFDHNFVVDGGGRGKLVPAVRMADPASGRTLEVATTQPGVQLYAANSFNGTLKTPDGRPLDRGAGLAIETQHFADSPNHPNFPSTVLRPGQVFKQTTEFRFGVAKQ</sequence>
<evidence type="ECO:0000256" key="2">
    <source>
        <dbReference type="ARBA" id="ARBA00006206"/>
    </source>
</evidence>
<feature type="active site" description="Proton acceptor" evidence="6">
    <location>
        <position position="348"/>
    </location>
</feature>
<dbReference type="Gene3D" id="2.70.98.10">
    <property type="match status" value="1"/>
</dbReference>
<evidence type="ECO:0000256" key="4">
    <source>
        <dbReference type="ARBA" id="ARBA00023277"/>
    </source>
</evidence>
<dbReference type="eggNOG" id="COG2017">
    <property type="taxonomic scope" value="Bacteria"/>
</dbReference>
<organism evidence="10">
    <name type="scientific">Caulobacter sp. (strain K31)</name>
    <dbReference type="NCBI Taxonomy" id="366602"/>
    <lineage>
        <taxon>Bacteria</taxon>
        <taxon>Pseudomonadati</taxon>
        <taxon>Pseudomonadota</taxon>
        <taxon>Alphaproteobacteria</taxon>
        <taxon>Caulobacterales</taxon>
        <taxon>Caulobacteraceae</taxon>
        <taxon>Caulobacter</taxon>
    </lineage>
</organism>
<dbReference type="InterPro" id="IPR047215">
    <property type="entry name" value="Galactose_mutarotase-like"/>
</dbReference>
<dbReference type="GO" id="GO:0006006">
    <property type="term" value="P:glucose metabolic process"/>
    <property type="evidence" value="ECO:0007669"/>
    <property type="project" value="TreeGrafter"/>
</dbReference>
<evidence type="ECO:0000256" key="9">
    <source>
        <dbReference type="SAM" id="SignalP"/>
    </source>
</evidence>
<evidence type="ECO:0000256" key="8">
    <source>
        <dbReference type="PIRSR" id="PIRSR005096-3"/>
    </source>
</evidence>
<dbReference type="UniPathway" id="UPA00242"/>
<evidence type="ECO:0000256" key="7">
    <source>
        <dbReference type="PIRSR" id="PIRSR005096-2"/>
    </source>
</evidence>
<evidence type="ECO:0000256" key="1">
    <source>
        <dbReference type="ARBA" id="ARBA00005028"/>
    </source>
</evidence>
<comment type="catalytic activity">
    <reaction evidence="5">
        <text>alpha-D-glucose = beta-D-glucose</text>
        <dbReference type="Rhea" id="RHEA:10264"/>
        <dbReference type="ChEBI" id="CHEBI:15903"/>
        <dbReference type="ChEBI" id="CHEBI:17925"/>
        <dbReference type="EC" id="5.1.3.3"/>
    </reaction>
</comment>
<evidence type="ECO:0000256" key="5">
    <source>
        <dbReference type="PIRNR" id="PIRNR005096"/>
    </source>
</evidence>
<name>B0T4I2_CAUSK</name>
<dbReference type="AlphaFoldDB" id="B0T4I2"/>
<comment type="similarity">
    <text evidence="2 5">Belongs to the aldose epimerase family.</text>
</comment>
<comment type="pathway">
    <text evidence="1 5">Carbohydrate metabolism; hexose metabolism.</text>
</comment>
<dbReference type="InterPro" id="IPR014718">
    <property type="entry name" value="GH-type_carb-bd"/>
</dbReference>
<proteinExistence type="inferred from homology"/>
<dbReference type="PANTHER" id="PTHR10091">
    <property type="entry name" value="ALDOSE-1-EPIMERASE"/>
    <property type="match status" value="1"/>
</dbReference>
<evidence type="ECO:0000313" key="10">
    <source>
        <dbReference type="EMBL" id="ABZ70934.1"/>
    </source>
</evidence>
<feature type="signal peptide" evidence="9">
    <location>
        <begin position="1"/>
        <end position="33"/>
    </location>
</feature>
<dbReference type="Pfam" id="PF01263">
    <property type="entry name" value="Aldose_epim"/>
    <property type="match status" value="1"/>
</dbReference>
<dbReference type="InterPro" id="IPR011013">
    <property type="entry name" value="Gal_mutarotase_sf_dom"/>
</dbReference>
<dbReference type="SUPFAM" id="SSF74650">
    <property type="entry name" value="Galactose mutarotase-like"/>
    <property type="match status" value="1"/>
</dbReference>
<evidence type="ECO:0000256" key="3">
    <source>
        <dbReference type="ARBA" id="ARBA00023235"/>
    </source>
</evidence>